<dbReference type="InterPro" id="IPR002172">
    <property type="entry name" value="LDrepeatLR_classA_rpt"/>
</dbReference>
<feature type="domain" description="SRCR" evidence="12">
    <location>
        <begin position="47"/>
        <end position="144"/>
    </location>
</feature>
<dbReference type="Pfam" id="PF00629">
    <property type="entry name" value="MAM"/>
    <property type="match status" value="6"/>
</dbReference>
<feature type="domain" description="Peptidase S1" evidence="11">
    <location>
        <begin position="1767"/>
        <end position="1986"/>
    </location>
</feature>
<reference evidence="13" key="1">
    <citation type="submission" date="2021-01" db="EMBL/GenBank/DDBJ databases">
        <authorList>
            <person name="Li R."/>
            <person name="Bekaert M."/>
        </authorList>
    </citation>
    <scope>NUCLEOTIDE SEQUENCE</scope>
    <source>
        <strain evidence="13">Farmed</strain>
    </source>
</reference>
<feature type="domain" description="MAM" evidence="10">
    <location>
        <begin position="787"/>
        <end position="946"/>
    </location>
</feature>
<evidence type="ECO:0000313" key="14">
    <source>
        <dbReference type="Proteomes" id="UP000597762"/>
    </source>
</evidence>
<dbReference type="Pfam" id="PF00089">
    <property type="entry name" value="Trypsin"/>
    <property type="match status" value="1"/>
</dbReference>
<keyword evidence="1" id="KW-0645">Protease</keyword>
<feature type="disulfide bond" evidence="8">
    <location>
        <begin position="1547"/>
        <end position="1557"/>
    </location>
</feature>
<dbReference type="CDD" id="cd00190">
    <property type="entry name" value="Tryp_SPc"/>
    <property type="match status" value="1"/>
</dbReference>
<dbReference type="SUPFAM" id="SSF50494">
    <property type="entry name" value="Trypsin-like serine proteases"/>
    <property type="match status" value="1"/>
</dbReference>
<feature type="chain" id="PRO_5032882150" evidence="9">
    <location>
        <begin position="33"/>
        <end position="1986"/>
    </location>
</feature>
<dbReference type="PANTHER" id="PTHR23282:SF101">
    <property type="entry name" value="MAM DOMAIN-CONTAINING PROTEIN"/>
    <property type="match status" value="1"/>
</dbReference>
<dbReference type="EMBL" id="CAHIKZ030001524">
    <property type="protein sequence ID" value="CAE1267017.1"/>
    <property type="molecule type" value="Genomic_DNA"/>
</dbReference>
<feature type="domain" description="MAM" evidence="10">
    <location>
        <begin position="141"/>
        <end position="303"/>
    </location>
</feature>
<dbReference type="PROSITE" id="PS01209">
    <property type="entry name" value="LDLRA_1"/>
    <property type="match status" value="3"/>
</dbReference>
<dbReference type="Gene3D" id="2.40.10.10">
    <property type="entry name" value="Trypsin-like serine proteases"/>
    <property type="match status" value="1"/>
</dbReference>
<proteinExistence type="predicted"/>
<dbReference type="Pfam" id="PF00057">
    <property type="entry name" value="Ldl_recept_a"/>
    <property type="match status" value="4"/>
</dbReference>
<comment type="caution">
    <text evidence="8">Lacks conserved residue(s) required for the propagation of feature annotation.</text>
</comment>
<feature type="disulfide bond" evidence="7">
    <location>
        <begin position="1274"/>
        <end position="1289"/>
    </location>
</feature>
<dbReference type="Gene3D" id="2.60.120.200">
    <property type="match status" value="7"/>
</dbReference>
<feature type="domain" description="MAM" evidence="10">
    <location>
        <begin position="1293"/>
        <end position="1434"/>
    </location>
</feature>
<dbReference type="GO" id="GO:0006508">
    <property type="term" value="P:proteolysis"/>
    <property type="evidence" value="ECO:0007669"/>
    <property type="project" value="UniProtKB-KW"/>
</dbReference>
<evidence type="ECO:0000256" key="7">
    <source>
        <dbReference type="PROSITE-ProRule" id="PRU00124"/>
    </source>
</evidence>
<evidence type="ECO:0000259" key="11">
    <source>
        <dbReference type="PROSITE" id="PS50240"/>
    </source>
</evidence>
<evidence type="ECO:0000256" key="1">
    <source>
        <dbReference type="ARBA" id="ARBA00022670"/>
    </source>
</evidence>
<protein>
    <submittedName>
        <fullName evidence="13">Uncharacterized protein</fullName>
    </submittedName>
</protein>
<feature type="disulfide bond" evidence="7">
    <location>
        <begin position="1612"/>
        <end position="1627"/>
    </location>
</feature>
<organism evidence="13 14">
    <name type="scientific">Acanthosepion pharaonis</name>
    <name type="common">Pharaoh cuttlefish</name>
    <name type="synonym">Sepia pharaonis</name>
    <dbReference type="NCBI Taxonomy" id="158019"/>
    <lineage>
        <taxon>Eukaryota</taxon>
        <taxon>Metazoa</taxon>
        <taxon>Spiralia</taxon>
        <taxon>Lophotrochozoa</taxon>
        <taxon>Mollusca</taxon>
        <taxon>Cephalopoda</taxon>
        <taxon>Coleoidea</taxon>
        <taxon>Decapodiformes</taxon>
        <taxon>Sepiida</taxon>
        <taxon>Sepiina</taxon>
        <taxon>Sepiidae</taxon>
        <taxon>Acanthosepion</taxon>
    </lineage>
</organism>
<evidence type="ECO:0000256" key="2">
    <source>
        <dbReference type="ARBA" id="ARBA00022729"/>
    </source>
</evidence>
<dbReference type="SMART" id="SM00192">
    <property type="entry name" value="LDLa"/>
    <property type="match status" value="5"/>
</dbReference>
<dbReference type="SUPFAM" id="SSF57424">
    <property type="entry name" value="LDL receptor-like module"/>
    <property type="match status" value="5"/>
</dbReference>
<dbReference type="SUPFAM" id="SSF56487">
    <property type="entry name" value="SRCR-like"/>
    <property type="match status" value="2"/>
</dbReference>
<dbReference type="OrthoDB" id="10012881at2759"/>
<feature type="domain" description="SRCR" evidence="12">
    <location>
        <begin position="1478"/>
        <end position="1576"/>
    </location>
</feature>
<dbReference type="CDD" id="cd06263">
    <property type="entry name" value="MAM"/>
    <property type="match status" value="4"/>
</dbReference>
<dbReference type="Proteomes" id="UP000597762">
    <property type="component" value="Unassembled WGS sequence"/>
</dbReference>
<dbReference type="InterPro" id="IPR023415">
    <property type="entry name" value="LDLR_class-A_CS"/>
</dbReference>
<dbReference type="Gene3D" id="3.10.250.10">
    <property type="entry name" value="SRCR-like domain"/>
    <property type="match status" value="2"/>
</dbReference>
<dbReference type="InterPro" id="IPR051560">
    <property type="entry name" value="MAM_domain-containing"/>
</dbReference>
<dbReference type="InterPro" id="IPR036055">
    <property type="entry name" value="LDL_receptor-like_sf"/>
</dbReference>
<sequence length="1986" mass="225988">MMAINPVSIRLTAFELIWLGFILSLNLQEISALGNKSVEIISADGKVRLVDGISYRSGRVEVFHGGKWGTVCDDVLDNKVVIVICRQLGFKEGYLLPNLKLISGIIWLDDVQCFGNESSIFDCRHNEFGVNNCNHAEDLHIKCNFKYDIFFCDFYLNNCSFAINSTSTYKWQYSQGYHNTVNYKQTPYSGYFMYIDSNKGKPGDRSQISNETKVDIDKGSLTFAYYLNGDPFQILNVFIGAGEKGQLVWSEHGNGQNDWHVVCLTISEPIRDLVLTFEAIRGSNATSIFAIDDIDISRKPCELESISCSFSRSQCGYKVIASEISEIHWYFTLPFYQGPSSDHTTNSVDGGFMAVFNEYTEGDRTFLRSPVVRTNQSDKVEFYYYLSGPHPGELQVTFILADQQISDLKTVLWQAYGDHGTDWNYGCVNLPPNQEGGLIFTAIVGTTKKLNIAIDDISVSQGRCEKNIMENTCTFNSPQLCNYTISCKDEREYIWMRHSGATPTFGTGPDMDISETKHGFYLYAESSYGHPGDSATVTFPVDKNTTKKYLNFWYHMYGKSVGSLHLRYHSPRSSKEEWRIAGNQGNRWIRFCAQITIHADAFSLIAVRGSSPLGDIAIDNVRIDEQKCPHPLDCDFSTGTCNYELQANGYDYNWTRVITTNGYSKKLDFMEIRTKSNYQELATSSLVSPVINGNENGSLRFSYQMNGADVYKLTVSLRKVNKNETELWSSNDNTNIDWIGGCVDLPAVEMMRIVFTSTNGFGPNGVTRLDNLIYHHQKCPIASILKQTCSFDQPLFCGYKIKCYASPYRWMRGRTSPTNGTGPNTDHTGLFGKEYFMYVESSLGHPGDKTDLKFLPFISPPRHYLVFYYNMNGRDSGELQVSIENGSRRILQWWDSGDLKDNWIIGCINLLADENTTVIFTAIRGNGPLGDIAIDDVSVKPGFCPPRSLACEFTDDFLCGYKNISKRLGWTRIYKDSGFYMKAVSFNDEKNSLRSPFVNITDSCIRIHYRLNATHCFFNVYNTTDKVFEIYAGNKNDWMVGQYYVEKMQSFLQFDLMIDECEMLIKKVEVTPGNCPSIDCPDSMVACMDQSYCINKTWVCDKANDCVDGSDETESVCPLSIVCHFNNMHSCGYKFDEWWWKADPGHMYLRSVDYNSSLISPKQQVDDVCVRFSYRARNSFSLYVLVHYEYDKNNSSYTKWQLHFRNHQLSWRVGQFFLPAGNIQLEFKATVSRNSVLQIDDIIFLKGYCSPLNCSDDSFLCGSQEKCISQKDKCNRFYECDDKSDEYNCPSSLDCDFEDNYACGYEFQNNWTLTTGRNNLVPRIDHSKGHSYGHYISTTFTHKGFVHLDSPEKNTTSKKCLTFFYSFHGHSQFHLYDNNFLKLIIRPFNIGIWQKSQLNLDEGVHKLRFSVFLNSSNDKLALDNISTSPGSCPQLVCEEKWKRCQPDDICIPYYKFCDHEEDCPNGYDELECQSFKSVRLVGGENIDQGFAEYYYNGKWNGVCSKSIWSKKDSTVICRELGYRGSGWNSSKTKVVQTVRSNIKSVSCLGYEGSLSNCRMHFCENCICHYNPLVDCSNTNCASSQRPCPVKESGTYTRQGYKRDTCIAKEFFCDGEQDCPGGTDEENCRQCNASEFQCLNKKCILKSQRCDGVRDCQDSSDEYHCFIHNGTSFFLLHDEKYQGVCETNLNNKNIADKLCKAVGKSNATVGQSFFTGKGIEFTRKSLTKNNFFPGLSLTTNVLSCHLLNVSCRGKECGTRGKILNDQSIQNGISTFLGQWPWQVVFKKDNYTSCGGILIHQKYVLTNTYCLKENHVWTVTVGTRNKTSGGVQYKIKRKIVQSFSEREALGLLELTEAVQITDYIRPACLPSKPWLPDMECFSTGWGMSGSSNYPYYLKEIKVRLLSQDHCISHFTDISQTFLCADSDRYSLGCHVDIGGPLVCRNDHGHWEVVGVTSADKIYCYPNSFIPITYIDVYRSLKWILQHLT</sequence>
<dbReference type="InterPro" id="IPR000998">
    <property type="entry name" value="MAM_dom"/>
</dbReference>
<keyword evidence="5 8" id="KW-1015">Disulfide bond</keyword>
<feature type="domain" description="MAM" evidence="10">
    <location>
        <begin position="471"/>
        <end position="630"/>
    </location>
</feature>
<evidence type="ECO:0000256" key="9">
    <source>
        <dbReference type="SAM" id="SignalP"/>
    </source>
</evidence>
<dbReference type="SUPFAM" id="SSF49899">
    <property type="entry name" value="Concanavalin A-like lectins/glucanases"/>
    <property type="match status" value="6"/>
</dbReference>
<dbReference type="InterPro" id="IPR009003">
    <property type="entry name" value="Peptidase_S1_PA"/>
</dbReference>
<feature type="disulfide bond" evidence="7">
    <location>
        <begin position="1457"/>
        <end position="1472"/>
    </location>
</feature>
<keyword evidence="14" id="KW-1185">Reference proteome</keyword>
<gene>
    <name evidence="13" type="ORF">SPHA_35453</name>
</gene>
<keyword evidence="3" id="KW-0378">Hydrolase</keyword>
<dbReference type="PROSITE" id="PS50240">
    <property type="entry name" value="TRYPSIN_DOM"/>
    <property type="match status" value="1"/>
</dbReference>
<evidence type="ECO:0000259" key="10">
    <source>
        <dbReference type="PROSITE" id="PS50060"/>
    </source>
</evidence>
<feature type="disulfide bond" evidence="8">
    <location>
        <begin position="1503"/>
        <end position="1567"/>
    </location>
</feature>
<dbReference type="SMART" id="SM00020">
    <property type="entry name" value="Tryp_SPc"/>
    <property type="match status" value="1"/>
</dbReference>
<dbReference type="SMART" id="SM00137">
    <property type="entry name" value="MAM"/>
    <property type="match status" value="6"/>
</dbReference>
<feature type="signal peptide" evidence="9">
    <location>
        <begin position="1"/>
        <end position="32"/>
    </location>
</feature>
<dbReference type="PANTHER" id="PTHR23282">
    <property type="entry name" value="APICAL ENDOSOMAL GLYCOPROTEIN PRECURSOR"/>
    <property type="match status" value="1"/>
</dbReference>
<dbReference type="GO" id="GO:0004252">
    <property type="term" value="F:serine-type endopeptidase activity"/>
    <property type="evidence" value="ECO:0007669"/>
    <property type="project" value="InterPro"/>
</dbReference>
<keyword evidence="6" id="KW-0325">Glycoprotein</keyword>
<dbReference type="PRINTS" id="PR00261">
    <property type="entry name" value="LDLRECEPTOR"/>
</dbReference>
<dbReference type="CDD" id="cd00112">
    <property type="entry name" value="LDLa"/>
    <property type="match status" value="5"/>
</dbReference>
<feature type="domain" description="MAM" evidence="10">
    <location>
        <begin position="632"/>
        <end position="781"/>
    </location>
</feature>
<evidence type="ECO:0000256" key="3">
    <source>
        <dbReference type="ARBA" id="ARBA00022801"/>
    </source>
</evidence>
<dbReference type="SMART" id="SM00202">
    <property type="entry name" value="SR"/>
    <property type="match status" value="2"/>
</dbReference>
<dbReference type="PROSITE" id="PS50068">
    <property type="entry name" value="LDLRA_2"/>
    <property type="match status" value="5"/>
</dbReference>
<dbReference type="Gene3D" id="4.10.400.10">
    <property type="entry name" value="Low-density Lipoprotein Receptor"/>
    <property type="match status" value="5"/>
</dbReference>
<dbReference type="GO" id="GO:0016020">
    <property type="term" value="C:membrane"/>
    <property type="evidence" value="ECO:0007669"/>
    <property type="project" value="InterPro"/>
</dbReference>
<feature type="disulfide bond" evidence="7">
    <location>
        <begin position="1649"/>
        <end position="1664"/>
    </location>
</feature>
<dbReference type="InterPro" id="IPR001190">
    <property type="entry name" value="SRCR"/>
</dbReference>
<comment type="caution">
    <text evidence="13">The sequence shown here is derived from an EMBL/GenBank/DDBJ whole genome shotgun (WGS) entry which is preliminary data.</text>
</comment>
<keyword evidence="4" id="KW-0720">Serine protease</keyword>
<keyword evidence="2 9" id="KW-0732">Signal</keyword>
<evidence type="ECO:0000256" key="8">
    <source>
        <dbReference type="PROSITE-ProRule" id="PRU00196"/>
    </source>
</evidence>
<feature type="disulfide bond" evidence="7">
    <location>
        <begin position="1637"/>
        <end position="1655"/>
    </location>
</feature>
<evidence type="ECO:0000256" key="5">
    <source>
        <dbReference type="ARBA" id="ARBA00023157"/>
    </source>
</evidence>
<dbReference type="Pfam" id="PF00530">
    <property type="entry name" value="SRCR"/>
    <property type="match status" value="2"/>
</dbReference>
<name>A0A812CD01_ACAPH</name>
<evidence type="ECO:0000313" key="13">
    <source>
        <dbReference type="EMBL" id="CAE1267017.1"/>
    </source>
</evidence>
<dbReference type="PROSITE" id="PS50060">
    <property type="entry name" value="MAM_2"/>
    <property type="match status" value="6"/>
</dbReference>
<dbReference type="PROSITE" id="PS50287">
    <property type="entry name" value="SRCR_2"/>
    <property type="match status" value="2"/>
</dbReference>
<evidence type="ECO:0000256" key="6">
    <source>
        <dbReference type="ARBA" id="ARBA00023180"/>
    </source>
</evidence>
<evidence type="ECO:0000259" key="12">
    <source>
        <dbReference type="PROSITE" id="PS50287"/>
    </source>
</evidence>
<feature type="disulfide bond" evidence="8">
    <location>
        <begin position="113"/>
        <end position="123"/>
    </location>
</feature>
<dbReference type="PRINTS" id="PR00258">
    <property type="entry name" value="SPERACTRCPTR"/>
</dbReference>
<feature type="disulfide bond" evidence="7">
    <location>
        <begin position="1630"/>
        <end position="1642"/>
    </location>
</feature>
<dbReference type="InterPro" id="IPR013320">
    <property type="entry name" value="ConA-like_dom_sf"/>
</dbReference>
<dbReference type="FunFam" id="3.10.250.10:FF:000005">
    <property type="entry name" value="Neurotrypsin isoform A"/>
    <property type="match status" value="1"/>
</dbReference>
<dbReference type="InterPro" id="IPR036772">
    <property type="entry name" value="SRCR-like_dom_sf"/>
</dbReference>
<evidence type="ECO:0000256" key="4">
    <source>
        <dbReference type="ARBA" id="ARBA00022825"/>
    </source>
</evidence>
<dbReference type="InterPro" id="IPR001254">
    <property type="entry name" value="Trypsin_dom"/>
</dbReference>
<dbReference type="InterPro" id="IPR043504">
    <property type="entry name" value="Peptidase_S1_PA_chymotrypsin"/>
</dbReference>
<accession>A0A812CD01</accession>
<feature type="domain" description="MAM" evidence="10">
    <location>
        <begin position="306"/>
        <end position="466"/>
    </location>
</feature>